<keyword evidence="5" id="KW-0472">Membrane</keyword>
<evidence type="ECO:0000256" key="6">
    <source>
        <dbReference type="ARBA" id="ARBA00023310"/>
    </source>
</evidence>
<evidence type="ECO:0000313" key="8">
    <source>
        <dbReference type="EMBL" id="VVW36608.1"/>
    </source>
</evidence>
<organism evidence="8">
    <name type="scientific">Nymphaea colorata</name>
    <name type="common">pocket water lily</name>
    <dbReference type="NCBI Taxonomy" id="210225"/>
    <lineage>
        <taxon>Eukaryota</taxon>
        <taxon>Viridiplantae</taxon>
        <taxon>Streptophyta</taxon>
        <taxon>Embryophyta</taxon>
        <taxon>Tracheophyta</taxon>
        <taxon>Spermatophyta</taxon>
        <taxon>Magnoliopsida</taxon>
        <taxon>Nymphaeales</taxon>
        <taxon>Nymphaeaceae</taxon>
        <taxon>Nymphaea</taxon>
    </lineage>
</organism>
<dbReference type="GO" id="GO:0016020">
    <property type="term" value="C:membrane"/>
    <property type="evidence" value="ECO:0007669"/>
    <property type="project" value="UniProtKB-SubCell"/>
</dbReference>
<gene>
    <name evidence="8" type="ORF">NYM_LOCUS20244</name>
</gene>
<keyword evidence="2" id="KW-0813">Transport</keyword>
<dbReference type="OrthoDB" id="1262810at2759"/>
<evidence type="ECO:0000256" key="1">
    <source>
        <dbReference type="ARBA" id="ARBA00004370"/>
    </source>
</evidence>
<keyword evidence="3" id="KW-0375">Hydrogen ion transport</keyword>
<dbReference type="InterPro" id="IPR000711">
    <property type="entry name" value="ATPase_OSCP/dsu"/>
</dbReference>
<feature type="region of interest" description="Disordered" evidence="7">
    <location>
        <begin position="1"/>
        <end position="29"/>
    </location>
</feature>
<evidence type="ECO:0000256" key="7">
    <source>
        <dbReference type="SAM" id="MobiDB-lite"/>
    </source>
</evidence>
<reference evidence="8" key="1">
    <citation type="submission" date="2019-09" db="EMBL/GenBank/DDBJ databases">
        <authorList>
            <person name="Zhang L."/>
        </authorList>
    </citation>
    <scope>NUCLEOTIDE SEQUENCE</scope>
</reference>
<feature type="compositionally biased region" description="Polar residues" evidence="7">
    <location>
        <begin position="1"/>
        <end position="11"/>
    </location>
</feature>
<protein>
    <recommendedName>
        <fullName evidence="9">ATP synthase delta chain, chloroplastic</fullName>
    </recommendedName>
</protein>
<dbReference type="AlphaFoldDB" id="A0A5K1DA32"/>
<proteinExistence type="inferred from homology"/>
<accession>A0A5K1DA32</accession>
<evidence type="ECO:0008006" key="9">
    <source>
        <dbReference type="Google" id="ProtNLM"/>
    </source>
</evidence>
<dbReference type="Pfam" id="PF00213">
    <property type="entry name" value="OSCP"/>
    <property type="match status" value="1"/>
</dbReference>
<sequence>MSSILNKSITPHGSHPIVGSQSSSQFRRPMKVVAGGHSSTESGYRSSQLGSEHKRLNDVLRFGNSDASKLSHLLPEGEICNFVPDQIAQVNPAKAFKMVPDEAVFERISLGFIWPLMENKQMSVIKDKVAGLDIFGTQSATDTLTVSVSSAMKLQRHQLDQIAKKMQRITGTARVSIKNTIDPSVIAGFVISYEKEGSHTIDLSVKGKLDKLAAHIESKDQSQLSSSGSYMFMNR</sequence>
<dbReference type="EMBL" id="LR721783">
    <property type="protein sequence ID" value="VVW36608.1"/>
    <property type="molecule type" value="Genomic_DNA"/>
</dbReference>
<comment type="subcellular location">
    <subcellularLocation>
        <location evidence="1">Membrane</location>
    </subcellularLocation>
</comment>
<dbReference type="HAMAP" id="MF_01416">
    <property type="entry name" value="ATP_synth_delta_bact"/>
    <property type="match status" value="1"/>
</dbReference>
<evidence type="ECO:0000256" key="3">
    <source>
        <dbReference type="ARBA" id="ARBA00022781"/>
    </source>
</evidence>
<evidence type="ECO:0000256" key="5">
    <source>
        <dbReference type="ARBA" id="ARBA00023136"/>
    </source>
</evidence>
<dbReference type="NCBIfam" id="TIGR01145">
    <property type="entry name" value="ATP_synt_delta"/>
    <property type="match status" value="1"/>
</dbReference>
<dbReference type="PANTHER" id="PTHR11910">
    <property type="entry name" value="ATP SYNTHASE DELTA CHAIN"/>
    <property type="match status" value="1"/>
</dbReference>
<dbReference type="Gramene" id="NC5G0251390.1">
    <property type="protein sequence ID" value="NC5G0251390.1:cds"/>
    <property type="gene ID" value="NC5G0251390"/>
</dbReference>
<evidence type="ECO:0000256" key="4">
    <source>
        <dbReference type="ARBA" id="ARBA00023065"/>
    </source>
</evidence>
<dbReference type="GO" id="GO:0046933">
    <property type="term" value="F:proton-transporting ATP synthase activity, rotational mechanism"/>
    <property type="evidence" value="ECO:0007669"/>
    <property type="project" value="InterPro"/>
</dbReference>
<evidence type="ECO:0000256" key="2">
    <source>
        <dbReference type="ARBA" id="ARBA00022448"/>
    </source>
</evidence>
<name>A0A5K1DA32_9MAGN</name>
<keyword evidence="6" id="KW-0066">ATP synthesis</keyword>
<keyword evidence="4" id="KW-0406">Ion transport</keyword>